<dbReference type="AlphaFoldDB" id="A0A8T9Q108"/>
<gene>
    <name evidence="1" type="ORF">MUN79_20750</name>
</gene>
<accession>A0A8T9Q108</accession>
<dbReference type="EMBL" id="CP095046">
    <property type="protein sequence ID" value="UOQ71077.1"/>
    <property type="molecule type" value="Genomic_DNA"/>
</dbReference>
<organism evidence="1 2">
    <name type="scientific">Hymenobacter cellulosilyticus</name>
    <dbReference type="NCBI Taxonomy" id="2932248"/>
    <lineage>
        <taxon>Bacteria</taxon>
        <taxon>Pseudomonadati</taxon>
        <taxon>Bacteroidota</taxon>
        <taxon>Cytophagia</taxon>
        <taxon>Cytophagales</taxon>
        <taxon>Hymenobacteraceae</taxon>
        <taxon>Hymenobacter</taxon>
    </lineage>
</organism>
<name>A0A8T9Q108_9BACT</name>
<dbReference type="PROSITE" id="PS51257">
    <property type="entry name" value="PROKAR_LIPOPROTEIN"/>
    <property type="match status" value="1"/>
</dbReference>
<dbReference type="Proteomes" id="UP000831796">
    <property type="component" value="Chromosome"/>
</dbReference>
<sequence>MKHTLLLAPLVALSFTACTKESEKVEVTAEQQILGSWENSLVKRSFYKPDNTQICTSEIPTKDIFVVTKDSVKILYEGGGTYSRPYTIKRAQGKTYIQLLYPGNVVDEHELISVNSTTMEWAKAGTGAGSYYCGPADVYPSRNVLSLHFTKK</sequence>
<keyword evidence="2" id="KW-1185">Reference proteome</keyword>
<evidence type="ECO:0008006" key="3">
    <source>
        <dbReference type="Google" id="ProtNLM"/>
    </source>
</evidence>
<dbReference type="RefSeq" id="WP_244674489.1">
    <property type="nucleotide sequence ID" value="NZ_CP095046.1"/>
</dbReference>
<evidence type="ECO:0000313" key="1">
    <source>
        <dbReference type="EMBL" id="UOQ71077.1"/>
    </source>
</evidence>
<protein>
    <recommendedName>
        <fullName evidence="3">Lipocalin-like domain-containing protein</fullName>
    </recommendedName>
</protein>
<dbReference type="KEGG" id="hcu:MUN79_20750"/>
<proteinExistence type="predicted"/>
<reference evidence="1" key="1">
    <citation type="submission" date="2022-04" db="EMBL/GenBank/DDBJ databases">
        <title>Hymenobacter sp. isolated from the air.</title>
        <authorList>
            <person name="Won M."/>
            <person name="Lee C.-M."/>
            <person name="Woen H.-Y."/>
            <person name="Kwon S.-W."/>
        </authorList>
    </citation>
    <scope>NUCLEOTIDE SEQUENCE</scope>
    <source>
        <strain evidence="1">5116S-3</strain>
    </source>
</reference>
<evidence type="ECO:0000313" key="2">
    <source>
        <dbReference type="Proteomes" id="UP000831796"/>
    </source>
</evidence>